<dbReference type="RefSeq" id="WP_256616614.1">
    <property type="nucleotide sequence ID" value="NZ_JANIBK010000133.1"/>
</dbReference>
<gene>
    <name evidence="3" type="ORF">NP596_17160</name>
</gene>
<keyword evidence="1" id="KW-0472">Membrane</keyword>
<dbReference type="EMBL" id="JANIBK010000133">
    <property type="protein sequence ID" value="MCQ8130190.1"/>
    <property type="molecule type" value="Genomic_DNA"/>
</dbReference>
<evidence type="ECO:0000313" key="4">
    <source>
        <dbReference type="Proteomes" id="UP001524586"/>
    </source>
</evidence>
<keyword evidence="1" id="KW-0812">Transmembrane</keyword>
<keyword evidence="2" id="KW-0732">Signal</keyword>
<organism evidence="3 4">
    <name type="scientific">Methylomonas rivi</name>
    <dbReference type="NCBI Taxonomy" id="2952226"/>
    <lineage>
        <taxon>Bacteria</taxon>
        <taxon>Pseudomonadati</taxon>
        <taxon>Pseudomonadota</taxon>
        <taxon>Gammaproteobacteria</taxon>
        <taxon>Methylococcales</taxon>
        <taxon>Methylococcaceae</taxon>
        <taxon>Methylomonas</taxon>
    </lineage>
</organism>
<comment type="caution">
    <text evidence="3">The sequence shown here is derived from an EMBL/GenBank/DDBJ whole genome shotgun (WGS) entry which is preliminary data.</text>
</comment>
<proteinExistence type="predicted"/>
<dbReference type="Proteomes" id="UP001524586">
    <property type="component" value="Unassembled WGS sequence"/>
</dbReference>
<reference evidence="3 4" key="1">
    <citation type="submission" date="2022-07" db="EMBL/GenBank/DDBJ databases">
        <title>Methylomonas rivi sp. nov., Methylomonas rosea sp. nov., Methylomonas aureus sp. nov. and Methylomonas subterranea sp. nov., four novel methanotrophs isolated from a freshwater creek and the deep terrestrial subsurface.</title>
        <authorList>
            <person name="Abin C."/>
            <person name="Sankaranarayanan K."/>
            <person name="Garner C."/>
            <person name="Sindelar R."/>
            <person name="Kotary K."/>
            <person name="Garner R."/>
            <person name="Barclay S."/>
            <person name="Lawson P."/>
            <person name="Krumholz L."/>
        </authorList>
    </citation>
    <scope>NUCLEOTIDE SEQUENCE [LARGE SCALE GENOMIC DNA]</scope>
    <source>
        <strain evidence="3 4">WSC-6</strain>
    </source>
</reference>
<name>A0ABT1UA16_9GAMM</name>
<evidence type="ECO:0000256" key="2">
    <source>
        <dbReference type="SAM" id="SignalP"/>
    </source>
</evidence>
<feature type="signal peptide" evidence="2">
    <location>
        <begin position="1"/>
        <end position="29"/>
    </location>
</feature>
<dbReference type="PROSITE" id="PS00430">
    <property type="entry name" value="TONB_DEPENDENT_REC_1"/>
    <property type="match status" value="1"/>
</dbReference>
<accession>A0ABT1UA16</accession>
<sequence length="283" mass="29515">MQQKKLVKAIALAAAGAAMALGAAGSASAHVMYNTASWSGTDGWVTTGGSNGGGTVIPWLGTPGGALPMGFTADKHGLNWAAMIHNGGDTLEVSAANAASEYNGAVVDLDTANGAWGSWQVDPQNPTFTRGWAHNTDFGLIKSEVDTKVRIEVSKVNAADDILNYGITVFEGIHTGEINHHSPWNAGYISGVNENPAKVNNPFGGSGLTYLTHGDSSFVEFFAEAGQEYTVYLGGNDINGDIFGTPYAYKVNISAVPVPTAVWLFGSGLLGLIGINRRKPQQA</sequence>
<keyword evidence="4" id="KW-1185">Reference proteome</keyword>
<dbReference type="InterPro" id="IPR010916">
    <property type="entry name" value="TonB_box_CS"/>
</dbReference>
<evidence type="ECO:0000313" key="3">
    <source>
        <dbReference type="EMBL" id="MCQ8130190.1"/>
    </source>
</evidence>
<feature type="chain" id="PRO_5047059439" evidence="2">
    <location>
        <begin position="30"/>
        <end position="283"/>
    </location>
</feature>
<evidence type="ECO:0000256" key="1">
    <source>
        <dbReference type="SAM" id="Phobius"/>
    </source>
</evidence>
<keyword evidence="1" id="KW-1133">Transmembrane helix</keyword>
<protein>
    <submittedName>
        <fullName evidence="3">VPLPA-CTERM sorting domain-containing protein</fullName>
    </submittedName>
</protein>
<feature type="transmembrane region" description="Helical" evidence="1">
    <location>
        <begin position="256"/>
        <end position="275"/>
    </location>
</feature>